<feature type="region of interest" description="Disordered" evidence="1">
    <location>
        <begin position="1"/>
        <end position="181"/>
    </location>
</feature>
<feature type="compositionally biased region" description="Polar residues" evidence="1">
    <location>
        <begin position="162"/>
        <end position="171"/>
    </location>
</feature>
<name>V4BFE4_LOTGI</name>
<evidence type="ECO:0000313" key="3">
    <source>
        <dbReference type="Proteomes" id="UP000030746"/>
    </source>
</evidence>
<feature type="region of interest" description="Disordered" evidence="1">
    <location>
        <begin position="858"/>
        <end position="881"/>
    </location>
</feature>
<feature type="region of interest" description="Disordered" evidence="1">
    <location>
        <begin position="926"/>
        <end position="948"/>
    </location>
</feature>
<gene>
    <name evidence="2" type="ORF">LOTGIDRAFT_237315</name>
</gene>
<dbReference type="OMA" id="WIEEAME"/>
<dbReference type="OrthoDB" id="2121618at2759"/>
<dbReference type="EMBL" id="KB199699">
    <property type="protein sequence ID" value="ESP04567.1"/>
    <property type="molecule type" value="Genomic_DNA"/>
</dbReference>
<dbReference type="PANTHER" id="PTHR35538:SF3">
    <property type="entry name" value="C-TYPE LECTIN DOMAIN-CONTAINING PROTEIN"/>
    <property type="match status" value="1"/>
</dbReference>
<feature type="compositionally biased region" description="Basic and acidic residues" evidence="1">
    <location>
        <begin position="390"/>
        <end position="403"/>
    </location>
</feature>
<sequence length="948" mass="109590">MVKDPKTGKLVKKLMNIKKGTKTKGKVDKKKMSKAEKADYEAGKRNSDSESDFSYRSVYSAGGTRKVRRKKKNEDGTYGDSESYHSSQDEEGAERRKKRREEKENTDNETRVTSQSKDSDFEESDYSYKSDVSEGGTRTVTKQKRLRDEDGNVIGYGESEVVNDNISTGSISPRRGSISDGSETAYDRYMAEKLRQLDGVADSMDVDVEEQAAEEQRQREKLEEFNRLNERVYDPSWPGVKPSDKPNIELPNFDDQYKRLGGPRDKDKPGMSREKTISREKGSRGKAGEVLTEEEKKKVAEEQVKKQKEREKREKEMREKREMQNLRRELTNENIEKERENQRIADALKEKRRESVMSQRPITTPNGKHQSMVTYEKGAARDLNTPITKTDNRDAGLTHSDWKRKPRELKNSNNRKGKDSSAFDYTPTAKLNSLNRKYGTDKNQESTTDKAKKDKHFGNSPIPEKKDLEDDNSQKPGQWKKFSVDENGNISLKPGEKIDIKKLSADDLRKLGIDPNLSEAEIIKKLKEKLGDNILFEEEDDYEFYRENINEDVDLIDVLDREKSIIKSKDITGVRRVNLLLRAGGSQLQVHLQKVLDSSKLKEYYAEDLDERVLELDLINWVTTKSDLAGIRVTNGNWQQLNFFSNASETDFQKYKNDFASNIDEKDSSIDYMCHYRLVDPNKIDSYAKAFVVEDSNLDTVITYKEIRTALDGIPTAQHVTNKQKDYVFKVLHINDATHVTFRMFAVVTALCERITAMDSISKHLMEMCNLADIERKLDLYQSMFYHNIPCYRDSNFITSESLKIELIAGGLNWKQQKFIMEKMEPNDWGEISFLDYMCYIPLFMSMHDNIVDNPLDMSDKKYQVPPRKRPPSVQRDMNPLGQPLSQNSTFLLKKQAKDLTEGRIEKDCLKAEKVELLKKYAKLPEIPKSRESRKNEDVEEEKMDLIY</sequence>
<accession>V4BFE4</accession>
<organism evidence="2 3">
    <name type="scientific">Lottia gigantea</name>
    <name type="common">Giant owl limpet</name>
    <dbReference type="NCBI Taxonomy" id="225164"/>
    <lineage>
        <taxon>Eukaryota</taxon>
        <taxon>Metazoa</taxon>
        <taxon>Spiralia</taxon>
        <taxon>Lophotrochozoa</taxon>
        <taxon>Mollusca</taxon>
        <taxon>Gastropoda</taxon>
        <taxon>Patellogastropoda</taxon>
        <taxon>Lottioidea</taxon>
        <taxon>Lottiidae</taxon>
        <taxon>Lottia</taxon>
    </lineage>
</organism>
<dbReference type="PANTHER" id="PTHR35538">
    <property type="entry name" value="LIG_CHAN-GLU_BD DOMAIN-CONTAINING PROTEIN"/>
    <property type="match status" value="1"/>
</dbReference>
<dbReference type="KEGG" id="lgi:LOTGIDRAFT_237315"/>
<feature type="compositionally biased region" description="Basic and acidic residues" evidence="1">
    <location>
        <begin position="101"/>
        <end position="110"/>
    </location>
</feature>
<feature type="compositionally biased region" description="Basic and acidic residues" evidence="1">
    <location>
        <begin position="33"/>
        <end position="48"/>
    </location>
</feature>
<feature type="compositionally biased region" description="Acidic residues" evidence="1">
    <location>
        <begin position="938"/>
        <end position="948"/>
    </location>
</feature>
<feature type="compositionally biased region" description="Basic and acidic residues" evidence="1">
    <location>
        <begin position="926"/>
        <end position="937"/>
    </location>
</feature>
<keyword evidence="3" id="KW-1185">Reference proteome</keyword>
<dbReference type="HOGENOM" id="CLU_310414_0_0_1"/>
<feature type="compositionally biased region" description="Basic residues" evidence="1">
    <location>
        <begin position="9"/>
        <end position="32"/>
    </location>
</feature>
<feature type="compositionally biased region" description="Basic and acidic residues" evidence="1">
    <location>
        <begin position="438"/>
        <end position="452"/>
    </location>
</feature>
<feature type="compositionally biased region" description="Polar residues" evidence="1">
    <location>
        <begin position="356"/>
        <end position="373"/>
    </location>
</feature>
<feature type="compositionally biased region" description="Basic and acidic residues" evidence="1">
    <location>
        <begin position="214"/>
        <end position="233"/>
    </location>
</feature>
<evidence type="ECO:0008006" key="4">
    <source>
        <dbReference type="Google" id="ProtNLM"/>
    </source>
</evidence>
<evidence type="ECO:0000313" key="2">
    <source>
        <dbReference type="EMBL" id="ESP04567.1"/>
    </source>
</evidence>
<dbReference type="InterPro" id="IPR011992">
    <property type="entry name" value="EF-hand-dom_pair"/>
</dbReference>
<dbReference type="Proteomes" id="UP000030746">
    <property type="component" value="Unassembled WGS sequence"/>
</dbReference>
<feature type="region of interest" description="Disordered" evidence="1">
    <location>
        <begin position="209"/>
        <end position="488"/>
    </location>
</feature>
<reference evidence="2 3" key="1">
    <citation type="journal article" date="2013" name="Nature">
        <title>Insights into bilaterian evolution from three spiralian genomes.</title>
        <authorList>
            <person name="Simakov O."/>
            <person name="Marletaz F."/>
            <person name="Cho S.J."/>
            <person name="Edsinger-Gonzales E."/>
            <person name="Havlak P."/>
            <person name="Hellsten U."/>
            <person name="Kuo D.H."/>
            <person name="Larsson T."/>
            <person name="Lv J."/>
            <person name="Arendt D."/>
            <person name="Savage R."/>
            <person name="Osoegawa K."/>
            <person name="de Jong P."/>
            <person name="Grimwood J."/>
            <person name="Chapman J.A."/>
            <person name="Shapiro H."/>
            <person name="Aerts A."/>
            <person name="Otillar R.P."/>
            <person name="Terry A.Y."/>
            <person name="Boore J.L."/>
            <person name="Grigoriev I.V."/>
            <person name="Lindberg D.R."/>
            <person name="Seaver E.C."/>
            <person name="Weisblat D.A."/>
            <person name="Putnam N.H."/>
            <person name="Rokhsar D.S."/>
        </authorList>
    </citation>
    <scope>NUCLEOTIDE SEQUENCE [LARGE SCALE GENOMIC DNA]</scope>
</reference>
<dbReference type="SUPFAM" id="SSF47473">
    <property type="entry name" value="EF-hand"/>
    <property type="match status" value="1"/>
</dbReference>
<feature type="compositionally biased region" description="Basic and acidic residues" evidence="1">
    <location>
        <begin position="255"/>
        <end position="355"/>
    </location>
</feature>
<dbReference type="GeneID" id="20250422"/>
<dbReference type="RefSeq" id="XP_009044736.1">
    <property type="nucleotide sequence ID" value="XM_009046488.1"/>
</dbReference>
<dbReference type="CTD" id="20250422"/>
<evidence type="ECO:0000256" key="1">
    <source>
        <dbReference type="SAM" id="MobiDB-lite"/>
    </source>
</evidence>
<dbReference type="AlphaFoldDB" id="V4BFE4"/>
<protein>
    <recommendedName>
        <fullName evidence="4">EF-hand domain-containing protein</fullName>
    </recommendedName>
</protein>
<proteinExistence type="predicted"/>